<dbReference type="OrthoDB" id="9781208at2"/>
<dbReference type="CDD" id="cd00082">
    <property type="entry name" value="HisKA"/>
    <property type="match status" value="1"/>
</dbReference>
<dbReference type="PROSITE" id="PS50110">
    <property type="entry name" value="RESPONSE_REGULATORY"/>
    <property type="match status" value="2"/>
</dbReference>
<dbReference type="GO" id="GO:0005524">
    <property type="term" value="F:ATP binding"/>
    <property type="evidence" value="ECO:0007669"/>
    <property type="project" value="UniProtKB-KW"/>
</dbReference>
<dbReference type="SMART" id="SM00448">
    <property type="entry name" value="REC"/>
    <property type="match status" value="2"/>
</dbReference>
<dbReference type="InterPro" id="IPR003594">
    <property type="entry name" value="HATPase_dom"/>
</dbReference>
<gene>
    <name evidence="16" type="ORF">FEN17_26045</name>
</gene>
<evidence type="ECO:0000256" key="10">
    <source>
        <dbReference type="ARBA" id="ARBA00068150"/>
    </source>
</evidence>
<dbReference type="SUPFAM" id="SSF47384">
    <property type="entry name" value="Homodimeric domain of signal transducing histidine kinase"/>
    <property type="match status" value="1"/>
</dbReference>
<dbReference type="Gene3D" id="3.40.50.2300">
    <property type="match status" value="2"/>
</dbReference>
<evidence type="ECO:0000256" key="9">
    <source>
        <dbReference type="ARBA" id="ARBA00064003"/>
    </source>
</evidence>
<dbReference type="InterPro" id="IPR004358">
    <property type="entry name" value="Sig_transdc_His_kin-like_C"/>
</dbReference>
<dbReference type="Pfam" id="PF02518">
    <property type="entry name" value="HATPase_c"/>
    <property type="match status" value="1"/>
</dbReference>
<keyword evidence="17" id="KW-1185">Reference proteome</keyword>
<protein>
    <recommendedName>
        <fullName evidence="10">Sensory/regulatory protein RpfC</fullName>
        <ecNumber evidence="2">2.7.13.3</ecNumber>
    </recommendedName>
</protein>
<dbReference type="AlphaFoldDB" id="A0A5R9KQ47"/>
<evidence type="ECO:0000313" key="17">
    <source>
        <dbReference type="Proteomes" id="UP000306402"/>
    </source>
</evidence>
<dbReference type="InterPro" id="IPR013655">
    <property type="entry name" value="PAS_fold_3"/>
</dbReference>
<evidence type="ECO:0000259" key="14">
    <source>
        <dbReference type="PROSITE" id="PS50112"/>
    </source>
</evidence>
<dbReference type="FunFam" id="3.30.565.10:FF:000010">
    <property type="entry name" value="Sensor histidine kinase RcsC"/>
    <property type="match status" value="1"/>
</dbReference>
<feature type="modified residue" description="4-aspartylphosphate" evidence="11">
    <location>
        <position position="57"/>
    </location>
</feature>
<dbReference type="InterPro" id="IPR003661">
    <property type="entry name" value="HisK_dim/P_dom"/>
</dbReference>
<dbReference type="InterPro" id="IPR001789">
    <property type="entry name" value="Sig_transdc_resp-reg_receiver"/>
</dbReference>
<feature type="domain" description="PAC" evidence="15">
    <location>
        <begin position="222"/>
        <end position="275"/>
    </location>
</feature>
<dbReference type="NCBIfam" id="TIGR00229">
    <property type="entry name" value="sensory_box"/>
    <property type="match status" value="1"/>
</dbReference>
<evidence type="ECO:0000256" key="7">
    <source>
        <dbReference type="ARBA" id="ARBA00022840"/>
    </source>
</evidence>
<comment type="caution">
    <text evidence="16">The sequence shown here is derived from an EMBL/GenBank/DDBJ whole genome shotgun (WGS) entry which is preliminary data.</text>
</comment>
<name>A0A5R9KQ47_9BACT</name>
<dbReference type="EC" id="2.7.13.3" evidence="2"/>
<evidence type="ECO:0000256" key="3">
    <source>
        <dbReference type="ARBA" id="ARBA00022553"/>
    </source>
</evidence>
<feature type="modified residue" description="4-aspartylphosphate" evidence="11">
    <location>
        <position position="587"/>
    </location>
</feature>
<dbReference type="PANTHER" id="PTHR45339">
    <property type="entry name" value="HYBRID SIGNAL TRANSDUCTION HISTIDINE KINASE J"/>
    <property type="match status" value="1"/>
</dbReference>
<dbReference type="Proteomes" id="UP000306402">
    <property type="component" value="Unassembled WGS sequence"/>
</dbReference>
<dbReference type="Gene3D" id="3.30.565.10">
    <property type="entry name" value="Histidine kinase-like ATPase, C-terminal domain"/>
    <property type="match status" value="1"/>
</dbReference>
<feature type="domain" description="Histidine kinase" evidence="12">
    <location>
        <begin position="293"/>
        <end position="515"/>
    </location>
</feature>
<dbReference type="CDD" id="cd00156">
    <property type="entry name" value="REC"/>
    <property type="match status" value="1"/>
</dbReference>
<dbReference type="PROSITE" id="PS50113">
    <property type="entry name" value="PAC"/>
    <property type="match status" value="1"/>
</dbReference>
<dbReference type="Gene3D" id="3.30.450.20">
    <property type="entry name" value="PAS domain"/>
    <property type="match status" value="1"/>
</dbReference>
<evidence type="ECO:0000256" key="8">
    <source>
        <dbReference type="ARBA" id="ARBA00023012"/>
    </source>
</evidence>
<dbReference type="PANTHER" id="PTHR45339:SF1">
    <property type="entry name" value="HYBRID SIGNAL TRANSDUCTION HISTIDINE KINASE J"/>
    <property type="match status" value="1"/>
</dbReference>
<evidence type="ECO:0000256" key="5">
    <source>
        <dbReference type="ARBA" id="ARBA00022741"/>
    </source>
</evidence>
<comment type="catalytic activity">
    <reaction evidence="1">
        <text>ATP + protein L-histidine = ADP + protein N-phospho-L-histidine.</text>
        <dbReference type="EC" id="2.7.13.3"/>
    </reaction>
</comment>
<dbReference type="SUPFAM" id="SSF55874">
    <property type="entry name" value="ATPase domain of HSP90 chaperone/DNA topoisomerase II/histidine kinase"/>
    <property type="match status" value="1"/>
</dbReference>
<dbReference type="SMART" id="SM00388">
    <property type="entry name" value="HisKA"/>
    <property type="match status" value="1"/>
</dbReference>
<reference evidence="16 17" key="1">
    <citation type="submission" date="2019-05" db="EMBL/GenBank/DDBJ databases">
        <authorList>
            <person name="Qu J.-H."/>
        </authorList>
    </citation>
    <scope>NUCLEOTIDE SEQUENCE [LARGE SCALE GENOMIC DNA]</scope>
    <source>
        <strain evidence="16 17">T17</strain>
    </source>
</reference>
<dbReference type="Pfam" id="PF00512">
    <property type="entry name" value="HisKA"/>
    <property type="match status" value="1"/>
</dbReference>
<dbReference type="FunFam" id="1.10.287.130:FF:000002">
    <property type="entry name" value="Two-component osmosensing histidine kinase"/>
    <property type="match status" value="1"/>
</dbReference>
<dbReference type="InterPro" id="IPR000700">
    <property type="entry name" value="PAS-assoc_C"/>
</dbReference>
<dbReference type="SUPFAM" id="SSF52172">
    <property type="entry name" value="CheY-like"/>
    <property type="match status" value="2"/>
</dbReference>
<keyword evidence="6" id="KW-0418">Kinase</keyword>
<proteinExistence type="predicted"/>
<evidence type="ECO:0000256" key="2">
    <source>
        <dbReference type="ARBA" id="ARBA00012438"/>
    </source>
</evidence>
<keyword evidence="4" id="KW-0808">Transferase</keyword>
<keyword evidence="3 11" id="KW-0597">Phosphoprotein</keyword>
<evidence type="ECO:0000259" key="15">
    <source>
        <dbReference type="PROSITE" id="PS50113"/>
    </source>
</evidence>
<dbReference type="GO" id="GO:0000155">
    <property type="term" value="F:phosphorelay sensor kinase activity"/>
    <property type="evidence" value="ECO:0007669"/>
    <property type="project" value="InterPro"/>
</dbReference>
<dbReference type="PROSITE" id="PS50109">
    <property type="entry name" value="HIS_KIN"/>
    <property type="match status" value="1"/>
</dbReference>
<evidence type="ECO:0000313" key="16">
    <source>
        <dbReference type="EMBL" id="TLU98238.1"/>
    </source>
</evidence>
<dbReference type="RefSeq" id="WP_138368336.1">
    <property type="nucleotide sequence ID" value="NZ_VCEJ01000008.1"/>
</dbReference>
<dbReference type="EMBL" id="VCEJ01000008">
    <property type="protein sequence ID" value="TLU98238.1"/>
    <property type="molecule type" value="Genomic_DNA"/>
</dbReference>
<dbReference type="Pfam" id="PF08447">
    <property type="entry name" value="PAS_3"/>
    <property type="match status" value="1"/>
</dbReference>
<keyword evidence="8" id="KW-0902">Two-component regulatory system</keyword>
<dbReference type="SMART" id="SM00086">
    <property type="entry name" value="PAC"/>
    <property type="match status" value="1"/>
</dbReference>
<keyword evidence="7" id="KW-0067">ATP-binding</keyword>
<evidence type="ECO:0000256" key="6">
    <source>
        <dbReference type="ARBA" id="ARBA00022777"/>
    </source>
</evidence>
<accession>A0A5R9KQ47</accession>
<sequence>MTPLTILLVEDDDIDAMNLIRAIKKSQVEIGDIQVCKYAEDAILKLESWTPGCVFLDYQLPKTNGLELLKKVKRMSPKLPVIVLTSQGDERLAVEMMKAGATDYFPKSEVNAEKLSKSFHTISQMQEMEKGREQARTELAEKEEFINKIALLSPNIIYVIDIEKWTNIFHNKQIWKILGYSEEDIQTDTTNGLTQIINNQDQLTFRRHYHHMRNFVKDEDVVEKEFRLKHKDGSEVWIITREVPFKRGEEGLVQEVLGTAIDITSRKLAEKELIQAKKDAEAATRIKSDFLSTMSHEIRTPMNGIIGFTDLLLTSDFDAEDREYLKMIKYSADNLMVILNDVLDFSKIEAGKFGLENFEFDLKEKLDYLLKTFEIRAKEKSINLEFQFDDNVPHMLMGDAYRLNQILVNLVGNAIKFTEDGFVRIAVHLHEDYGSNVDIRIEVTDSGIGISEDKLNVIFESFSQAHTNDAKHHFGGTGLGLSITRTITELMKGSISAKSKLGEGATFTVILNFGKGGNSNGQENVKAPVNLSLKGYNILAAEDILANQVLLRQLLKRWGADFVICPNGADALDRLAQGDDYDLILMDIQMPVMDGITAMKKIQSDFPRYAKVPVIAFTADTFAQKTPEIASCNFTDFITKPFKAEVLIETISKHLFAKEDIY</sequence>
<evidence type="ECO:0000256" key="1">
    <source>
        <dbReference type="ARBA" id="ARBA00000085"/>
    </source>
</evidence>
<comment type="subunit">
    <text evidence="9">At low DSF concentrations, interacts with RpfF.</text>
</comment>
<evidence type="ECO:0000256" key="4">
    <source>
        <dbReference type="ARBA" id="ARBA00022679"/>
    </source>
</evidence>
<feature type="domain" description="Response regulatory" evidence="13">
    <location>
        <begin position="5"/>
        <end position="122"/>
    </location>
</feature>
<dbReference type="InterPro" id="IPR001610">
    <property type="entry name" value="PAC"/>
</dbReference>
<dbReference type="InterPro" id="IPR005467">
    <property type="entry name" value="His_kinase_dom"/>
</dbReference>
<organism evidence="16 17">
    <name type="scientific">Dyadobacter luticola</name>
    <dbReference type="NCBI Taxonomy" id="1979387"/>
    <lineage>
        <taxon>Bacteria</taxon>
        <taxon>Pseudomonadati</taxon>
        <taxon>Bacteroidota</taxon>
        <taxon>Cytophagia</taxon>
        <taxon>Cytophagales</taxon>
        <taxon>Spirosomataceae</taxon>
        <taxon>Dyadobacter</taxon>
    </lineage>
</organism>
<dbReference type="CDD" id="cd16922">
    <property type="entry name" value="HATPase_EvgS-ArcB-TorS-like"/>
    <property type="match status" value="1"/>
</dbReference>
<dbReference type="InterPro" id="IPR035965">
    <property type="entry name" value="PAS-like_dom_sf"/>
</dbReference>
<evidence type="ECO:0000259" key="12">
    <source>
        <dbReference type="PROSITE" id="PS50109"/>
    </source>
</evidence>
<dbReference type="CDD" id="cd17546">
    <property type="entry name" value="REC_hyHK_CKI1_RcsC-like"/>
    <property type="match status" value="1"/>
</dbReference>
<dbReference type="InterPro" id="IPR000014">
    <property type="entry name" value="PAS"/>
</dbReference>
<dbReference type="CDD" id="cd00130">
    <property type="entry name" value="PAS"/>
    <property type="match status" value="1"/>
</dbReference>
<feature type="domain" description="Response regulatory" evidence="13">
    <location>
        <begin position="537"/>
        <end position="655"/>
    </location>
</feature>
<evidence type="ECO:0000256" key="11">
    <source>
        <dbReference type="PROSITE-ProRule" id="PRU00169"/>
    </source>
</evidence>
<dbReference type="Pfam" id="PF00072">
    <property type="entry name" value="Response_reg"/>
    <property type="match status" value="2"/>
</dbReference>
<evidence type="ECO:0000259" key="13">
    <source>
        <dbReference type="PROSITE" id="PS50110"/>
    </source>
</evidence>
<dbReference type="PROSITE" id="PS50112">
    <property type="entry name" value="PAS"/>
    <property type="match status" value="1"/>
</dbReference>
<dbReference type="InterPro" id="IPR036097">
    <property type="entry name" value="HisK_dim/P_sf"/>
</dbReference>
<dbReference type="SMART" id="SM00387">
    <property type="entry name" value="HATPase_c"/>
    <property type="match status" value="1"/>
</dbReference>
<dbReference type="Gene3D" id="1.10.287.130">
    <property type="match status" value="1"/>
</dbReference>
<dbReference type="InterPro" id="IPR036890">
    <property type="entry name" value="HATPase_C_sf"/>
</dbReference>
<feature type="domain" description="PAS" evidence="14">
    <location>
        <begin position="142"/>
        <end position="219"/>
    </location>
</feature>
<dbReference type="InterPro" id="IPR011006">
    <property type="entry name" value="CheY-like_superfamily"/>
</dbReference>
<keyword evidence="5" id="KW-0547">Nucleotide-binding</keyword>
<dbReference type="SUPFAM" id="SSF55785">
    <property type="entry name" value="PYP-like sensor domain (PAS domain)"/>
    <property type="match status" value="1"/>
</dbReference>
<dbReference type="PRINTS" id="PR00344">
    <property type="entry name" value="BCTRLSENSOR"/>
</dbReference>